<gene>
    <name evidence="3" type="primary">LOC106817956</name>
</gene>
<sequence>MPLVGECELSPPDDRGGTRLARAHLATAPQSCGQLPAGPLGNVHPGERYPSRFGRLSVGVPCRGPLTPAPASTSDADDGPRRWPLVALLRAAAGSGLARIVRSTGPPSTTCPPETERSERGGDPPWWRSRHPPTPAALRERPPRAPANDPAASADAPRLDDDTRGARPTTRGSDDDPAARTDDPAGRRPTTTAARTDDPRRLGARRPPRARR</sequence>
<feature type="compositionally biased region" description="Basic and acidic residues" evidence="1">
    <location>
        <begin position="172"/>
        <end position="186"/>
    </location>
</feature>
<protein>
    <submittedName>
        <fullName evidence="3">Translation initiation factor IF-2-like</fullName>
    </submittedName>
</protein>
<name>A0ABM1F126_PRICU</name>
<evidence type="ECO:0000256" key="1">
    <source>
        <dbReference type="SAM" id="MobiDB-lite"/>
    </source>
</evidence>
<evidence type="ECO:0000313" key="2">
    <source>
        <dbReference type="Proteomes" id="UP000695022"/>
    </source>
</evidence>
<proteinExistence type="predicted"/>
<feature type="compositionally biased region" description="Low complexity" evidence="1">
    <location>
        <begin position="146"/>
        <end position="156"/>
    </location>
</feature>
<keyword evidence="2" id="KW-1185">Reference proteome</keyword>
<dbReference type="Proteomes" id="UP000695022">
    <property type="component" value="Unplaced"/>
</dbReference>
<feature type="compositionally biased region" description="Basic residues" evidence="1">
    <location>
        <begin position="202"/>
        <end position="212"/>
    </location>
</feature>
<evidence type="ECO:0000313" key="3">
    <source>
        <dbReference type="RefSeq" id="XP_014678147.1"/>
    </source>
</evidence>
<dbReference type="RefSeq" id="XP_014678147.1">
    <property type="nucleotide sequence ID" value="XM_014822661.1"/>
</dbReference>
<reference evidence="3" key="1">
    <citation type="submission" date="2025-08" db="UniProtKB">
        <authorList>
            <consortium name="RefSeq"/>
        </authorList>
    </citation>
    <scope>IDENTIFICATION</scope>
</reference>
<organism evidence="2 3">
    <name type="scientific">Priapulus caudatus</name>
    <name type="common">Priapulid worm</name>
    <dbReference type="NCBI Taxonomy" id="37621"/>
    <lineage>
        <taxon>Eukaryota</taxon>
        <taxon>Metazoa</taxon>
        <taxon>Ecdysozoa</taxon>
        <taxon>Scalidophora</taxon>
        <taxon>Priapulida</taxon>
        <taxon>Priapulimorpha</taxon>
        <taxon>Priapulimorphida</taxon>
        <taxon>Priapulidae</taxon>
        <taxon>Priapulus</taxon>
    </lineage>
</organism>
<accession>A0ABM1F126</accession>
<dbReference type="GeneID" id="106817956"/>
<feature type="region of interest" description="Disordered" evidence="1">
    <location>
        <begin position="28"/>
        <end position="81"/>
    </location>
</feature>
<feature type="region of interest" description="Disordered" evidence="1">
    <location>
        <begin position="96"/>
        <end position="212"/>
    </location>
</feature>